<dbReference type="EMBL" id="CP157743">
    <property type="protein sequence ID" value="XBS22205.1"/>
    <property type="molecule type" value="Genomic_DNA"/>
</dbReference>
<dbReference type="RefSeq" id="WP_305908816.1">
    <property type="nucleotide sequence ID" value="NZ_CP157743.1"/>
</dbReference>
<organism evidence="1 2">
    <name type="scientific">Methylomarinum roseum</name>
    <dbReference type="NCBI Taxonomy" id="3067653"/>
    <lineage>
        <taxon>Bacteria</taxon>
        <taxon>Pseudomonadati</taxon>
        <taxon>Pseudomonadota</taxon>
        <taxon>Gammaproteobacteria</taxon>
        <taxon>Methylococcales</taxon>
        <taxon>Methylococcaceae</taxon>
        <taxon>Methylomarinum</taxon>
    </lineage>
</organism>
<evidence type="ECO:0000313" key="2">
    <source>
        <dbReference type="Proteomes" id="UP001225378"/>
    </source>
</evidence>
<keyword evidence="2" id="KW-1185">Reference proteome</keyword>
<dbReference type="Proteomes" id="UP001225378">
    <property type="component" value="Chromosome"/>
</dbReference>
<gene>
    <name evidence="1" type="ORF">Q9L42_008780</name>
</gene>
<protein>
    <submittedName>
        <fullName evidence="1">Uncharacterized protein</fullName>
    </submittedName>
</protein>
<reference evidence="1 2" key="1">
    <citation type="journal article" date="2024" name="Microbiology">
        <title>Methylomarinum rosea sp. nov., a novel halophilic methanotrophic bacterium from the hypersaline Lake Elton.</title>
        <authorList>
            <person name="Suleimanov R.Z."/>
            <person name="Oshkin I.Y."/>
            <person name="Danilova O.V."/>
            <person name="Suzina N.E."/>
            <person name="Dedysh S.N."/>
        </authorList>
    </citation>
    <scope>NUCLEOTIDE SEQUENCE [LARGE SCALE GENOMIC DNA]</scope>
    <source>
        <strain evidence="1 2">Ch1-1</strain>
    </source>
</reference>
<name>A0AAU7NZ42_9GAMM</name>
<evidence type="ECO:0000313" key="1">
    <source>
        <dbReference type="EMBL" id="XBS22205.1"/>
    </source>
</evidence>
<sequence>MNQKTNDQIILAQIIEEKCAESEAELTVAEYFEIYSASEILKDHDLTYDDISYGIEGKRGQKGKGDRFIFWHLNDKGIFLSETHSRIIDDPAAYP</sequence>
<accession>A0AAU7NZ42</accession>
<dbReference type="KEGG" id="mech:Q9L42_008780"/>
<proteinExistence type="predicted"/>
<dbReference type="AlphaFoldDB" id="A0AAU7NZ42"/>